<comment type="caution">
    <text evidence="3">The sequence shown here is derived from an EMBL/GenBank/DDBJ whole genome shotgun (WGS) entry which is preliminary data.</text>
</comment>
<reference evidence="3" key="1">
    <citation type="submission" date="2023-07" db="EMBL/GenBank/DDBJ databases">
        <authorList>
            <consortium name="AG Swart"/>
            <person name="Singh M."/>
            <person name="Singh A."/>
            <person name="Seah K."/>
            <person name="Emmerich C."/>
        </authorList>
    </citation>
    <scope>NUCLEOTIDE SEQUENCE</scope>
    <source>
        <strain evidence="3">DP1</strain>
    </source>
</reference>
<dbReference type="InterPro" id="IPR036452">
    <property type="entry name" value="Ribo_hydro-like"/>
</dbReference>
<comment type="similarity">
    <text evidence="1">Belongs to the IUNH family.</text>
</comment>
<dbReference type="GO" id="GO:0016799">
    <property type="term" value="F:hydrolase activity, hydrolyzing N-glycosyl compounds"/>
    <property type="evidence" value="ECO:0007669"/>
    <property type="project" value="InterPro"/>
</dbReference>
<protein>
    <recommendedName>
        <fullName evidence="2">Inosine/uridine-preferring nucleoside hydrolase domain-containing protein</fullName>
    </recommendedName>
</protein>
<feature type="domain" description="Inosine/uridine-preferring nucleoside hydrolase" evidence="2">
    <location>
        <begin position="15"/>
        <end position="307"/>
    </location>
</feature>
<dbReference type="SUPFAM" id="SSF53590">
    <property type="entry name" value="Nucleoside hydrolase"/>
    <property type="match status" value="1"/>
</dbReference>
<dbReference type="Pfam" id="PF01156">
    <property type="entry name" value="IU_nuc_hydro"/>
    <property type="match status" value="1"/>
</dbReference>
<organism evidence="3 4">
    <name type="scientific">Euplotes crassus</name>
    <dbReference type="NCBI Taxonomy" id="5936"/>
    <lineage>
        <taxon>Eukaryota</taxon>
        <taxon>Sar</taxon>
        <taxon>Alveolata</taxon>
        <taxon>Ciliophora</taxon>
        <taxon>Intramacronucleata</taxon>
        <taxon>Spirotrichea</taxon>
        <taxon>Hypotrichia</taxon>
        <taxon>Euplotida</taxon>
        <taxon>Euplotidae</taxon>
        <taxon>Moneuplotes</taxon>
    </lineage>
</organism>
<dbReference type="Gene3D" id="3.90.245.10">
    <property type="entry name" value="Ribonucleoside hydrolase-like"/>
    <property type="match status" value="1"/>
</dbReference>
<dbReference type="Proteomes" id="UP001295684">
    <property type="component" value="Unassembled WGS sequence"/>
</dbReference>
<gene>
    <name evidence="3" type="ORF">ECRASSUSDP1_LOCUS17164</name>
</gene>
<evidence type="ECO:0000256" key="1">
    <source>
        <dbReference type="ARBA" id="ARBA00009176"/>
    </source>
</evidence>
<sequence length="315" mass="35283">MEANTIPVEETVPYVIDTDCGVDDSMALVIAISNLDIDAITAVSGNTEVENVVKNVSKVLEICDKKIPIYKGADRPILKAPERATKYHGKDGLADNPEVMAMEGYMDCYNDEVTAAQYLVRRAKESEINLICLGPLTNIAIACFLYPQFPSRINKIFVMGGTILGKGNTSVNAEFNFLADPEATFRVFKSFKMVDIVPWEASPTFVIPEEYYDELTDPDKPKSRFIANTHWDQLKRLKKLMICDGFTPMVAIDPSICDSCEELHCEVFLQGDAQGQISYAWPNFTSLSSKEKINCRVHYDFDVEKTMKILLSSLK</sequence>
<dbReference type="InterPro" id="IPR052775">
    <property type="entry name" value="IUN_hydrolase"/>
</dbReference>
<evidence type="ECO:0000313" key="3">
    <source>
        <dbReference type="EMBL" id="CAI2375799.1"/>
    </source>
</evidence>
<keyword evidence="4" id="KW-1185">Reference proteome</keyword>
<evidence type="ECO:0000259" key="2">
    <source>
        <dbReference type="Pfam" id="PF01156"/>
    </source>
</evidence>
<dbReference type="PANTHER" id="PTHR46190">
    <property type="entry name" value="SI:CH211-201H21.5-RELATED"/>
    <property type="match status" value="1"/>
</dbReference>
<dbReference type="AlphaFoldDB" id="A0AAD2CZV8"/>
<dbReference type="PANTHER" id="PTHR46190:SF1">
    <property type="entry name" value="SI:CH211-201H21.5"/>
    <property type="match status" value="1"/>
</dbReference>
<dbReference type="EMBL" id="CAMPGE010017304">
    <property type="protein sequence ID" value="CAI2375799.1"/>
    <property type="molecule type" value="Genomic_DNA"/>
</dbReference>
<accession>A0AAD2CZV8</accession>
<proteinExistence type="inferred from homology"/>
<evidence type="ECO:0000313" key="4">
    <source>
        <dbReference type="Proteomes" id="UP001295684"/>
    </source>
</evidence>
<dbReference type="InterPro" id="IPR001910">
    <property type="entry name" value="Inosine/uridine_hydrolase_dom"/>
</dbReference>
<name>A0AAD2CZV8_EUPCR</name>